<evidence type="ECO:0000313" key="6">
    <source>
        <dbReference type="Proteomes" id="UP001326715"/>
    </source>
</evidence>
<dbReference type="Proteomes" id="UP001326715">
    <property type="component" value="Chromosome"/>
</dbReference>
<reference evidence="3 5" key="1">
    <citation type="submission" date="2016-11" db="EMBL/GenBank/DDBJ databases">
        <authorList>
            <person name="Jaros S."/>
            <person name="Januszkiewicz K."/>
            <person name="Wedrychowicz H."/>
        </authorList>
    </citation>
    <scope>NUCLEOTIDE SEQUENCE [LARGE SCALE GENOMIC DNA]</scope>
    <source>
        <strain evidence="3 5">DSM 784</strain>
    </source>
</reference>
<dbReference type="AlphaFoldDB" id="A0A1K1ND46"/>
<feature type="signal peptide" evidence="1">
    <location>
        <begin position="1"/>
        <end position="24"/>
    </location>
</feature>
<proteinExistence type="predicted"/>
<dbReference type="PANTHER" id="PTHR30336:SF20">
    <property type="entry name" value="DUF218 DOMAIN-CONTAINING PROTEIN"/>
    <property type="match status" value="1"/>
</dbReference>
<keyword evidence="1" id="KW-0732">Signal</keyword>
<evidence type="ECO:0000313" key="4">
    <source>
        <dbReference type="EMBL" id="WQG91067.1"/>
    </source>
</evidence>
<accession>A0A1K1ND46</accession>
<dbReference type="CDD" id="cd06259">
    <property type="entry name" value="YdcF-like"/>
    <property type="match status" value="1"/>
</dbReference>
<dbReference type="OrthoDB" id="1092058at2"/>
<evidence type="ECO:0000256" key="1">
    <source>
        <dbReference type="SAM" id="SignalP"/>
    </source>
</evidence>
<keyword evidence="6" id="KW-1185">Reference proteome</keyword>
<dbReference type="InterPro" id="IPR014729">
    <property type="entry name" value="Rossmann-like_a/b/a_fold"/>
</dbReference>
<dbReference type="Proteomes" id="UP000183788">
    <property type="component" value="Unassembled WGS sequence"/>
</dbReference>
<dbReference type="EMBL" id="FPIZ01000003">
    <property type="protein sequence ID" value="SFW33370.1"/>
    <property type="molecule type" value="Genomic_DNA"/>
</dbReference>
<dbReference type="Gene3D" id="3.40.50.620">
    <property type="entry name" value="HUPs"/>
    <property type="match status" value="1"/>
</dbReference>
<dbReference type="InterPro" id="IPR003848">
    <property type="entry name" value="DUF218"/>
</dbReference>
<dbReference type="EMBL" id="CP140154">
    <property type="protein sequence ID" value="WQG91067.1"/>
    <property type="molecule type" value="Genomic_DNA"/>
</dbReference>
<feature type="chain" id="PRO_5013086035" evidence="1">
    <location>
        <begin position="25"/>
        <end position="425"/>
    </location>
</feature>
<dbReference type="STRING" id="1004.SAMN05661012_01221"/>
<dbReference type="GO" id="GO:0005886">
    <property type="term" value="C:plasma membrane"/>
    <property type="evidence" value="ECO:0007669"/>
    <property type="project" value="TreeGrafter"/>
</dbReference>
<evidence type="ECO:0000313" key="3">
    <source>
        <dbReference type="EMBL" id="SFW33370.1"/>
    </source>
</evidence>
<gene>
    <name evidence="3" type="ORF">SAMN05661012_01221</name>
    <name evidence="4" type="ORF">SR876_06125</name>
</gene>
<dbReference type="Pfam" id="PF02698">
    <property type="entry name" value="DUF218"/>
    <property type="match status" value="1"/>
</dbReference>
<dbReference type="RefSeq" id="WP_072357858.1">
    <property type="nucleotide sequence ID" value="NZ_CP139972.1"/>
</dbReference>
<dbReference type="InterPro" id="IPR051599">
    <property type="entry name" value="Cell_Envelope_Assoc"/>
</dbReference>
<organism evidence="3 5">
    <name type="scientific">Chitinophaga sancti</name>
    <dbReference type="NCBI Taxonomy" id="1004"/>
    <lineage>
        <taxon>Bacteria</taxon>
        <taxon>Pseudomonadati</taxon>
        <taxon>Bacteroidota</taxon>
        <taxon>Chitinophagia</taxon>
        <taxon>Chitinophagales</taxon>
        <taxon>Chitinophagaceae</taxon>
        <taxon>Chitinophaga</taxon>
    </lineage>
</organism>
<name>A0A1K1ND46_9BACT</name>
<dbReference type="PANTHER" id="PTHR30336">
    <property type="entry name" value="INNER MEMBRANE PROTEIN, PROBABLE PERMEASE"/>
    <property type="match status" value="1"/>
</dbReference>
<feature type="domain" description="DUF218" evidence="2">
    <location>
        <begin position="263"/>
        <end position="410"/>
    </location>
</feature>
<evidence type="ECO:0000313" key="5">
    <source>
        <dbReference type="Proteomes" id="UP000183788"/>
    </source>
</evidence>
<reference evidence="4 6" key="2">
    <citation type="submission" date="2023-11" db="EMBL/GenBank/DDBJ databases">
        <title>MicrobeMod: A computational toolkit for identifying prokaryotic methylation and restriction-modification with nanopore sequencing.</title>
        <authorList>
            <person name="Crits-Christoph A."/>
            <person name="Kang S.C."/>
            <person name="Lee H."/>
            <person name="Ostrov N."/>
        </authorList>
    </citation>
    <scope>NUCLEOTIDE SEQUENCE [LARGE SCALE GENOMIC DNA]</scope>
    <source>
        <strain evidence="4 6">ATCC 23090</strain>
    </source>
</reference>
<evidence type="ECO:0000259" key="2">
    <source>
        <dbReference type="Pfam" id="PF02698"/>
    </source>
</evidence>
<sequence>MKLNRKIFASGLVTGLLATTMTFAQHKSKHYHKPVAKPKTTLSAGLSFTATQQIQIRKSFYFLYMLERKGEPHDIVQKDAVFNTVAAERATRLQSALSSCKDAACIGQALEWTPGEISRVGDELVRLVNTNSDMTEMVQRLKVVNRYPVYDAYHDTAYIRQVWTDVVAGMNHIYAVYLQGESPRYAAIDSASLQPADLPKIKAGLQRNIGGAFYRQSLQAALTALDVNGRDEATRYEPLYAGSNAAAFKRARLVYWNAYKYSVILVPGAGPGKKGQSLDSTGVYRCKLAVEAYNNKLAPYIVVSGGHVHPYKTPYCEAVEMKKYLMTKLDIPDSAIIIEPHARHTTTNIRNTERLMYLFNMPPSKPGLIITDPMQSLMIEKMAARFVKEIGYVPYKEMERVDNTTNRFLPDEKAWQEDPNDPLDP</sequence>
<protein>
    <submittedName>
        <fullName evidence="3">DUF218 domain-containing protein</fullName>
    </submittedName>
    <submittedName>
        <fullName evidence="4">YdcF family protein</fullName>
    </submittedName>
</protein>